<evidence type="ECO:0000313" key="2">
    <source>
        <dbReference type="Proteomes" id="UP001596915"/>
    </source>
</evidence>
<evidence type="ECO:0000313" key="1">
    <source>
        <dbReference type="EMBL" id="MFD0622134.1"/>
    </source>
</evidence>
<name>A0ABW2WLA2_9ACTN</name>
<accession>A0ABW2WLA2</accession>
<reference evidence="2" key="1">
    <citation type="journal article" date="2019" name="Int. J. Syst. Evol. Microbiol.">
        <title>The Global Catalogue of Microorganisms (GCM) 10K type strain sequencing project: providing services to taxonomists for standard genome sequencing and annotation.</title>
        <authorList>
            <consortium name="The Broad Institute Genomics Platform"/>
            <consortium name="The Broad Institute Genome Sequencing Center for Infectious Disease"/>
            <person name="Wu L."/>
            <person name="Ma J."/>
        </authorList>
    </citation>
    <scope>NUCLEOTIDE SEQUENCE [LARGE SCALE GENOMIC DNA]</scope>
    <source>
        <strain evidence="2">JCM 12607</strain>
    </source>
</reference>
<keyword evidence="2" id="KW-1185">Reference proteome</keyword>
<dbReference type="EMBL" id="JBHTGL010000005">
    <property type="protein sequence ID" value="MFD0622134.1"/>
    <property type="molecule type" value="Genomic_DNA"/>
</dbReference>
<comment type="caution">
    <text evidence="1">The sequence shown here is derived from an EMBL/GenBank/DDBJ whole genome shotgun (WGS) entry which is preliminary data.</text>
</comment>
<gene>
    <name evidence="1" type="ORF">ACFQ2K_04230</name>
</gene>
<proteinExistence type="predicted"/>
<dbReference type="Proteomes" id="UP001596915">
    <property type="component" value="Unassembled WGS sequence"/>
</dbReference>
<organism evidence="1 2">
    <name type="scientific">Streptomyces sanglieri</name>
    <dbReference type="NCBI Taxonomy" id="193460"/>
    <lineage>
        <taxon>Bacteria</taxon>
        <taxon>Bacillati</taxon>
        <taxon>Actinomycetota</taxon>
        <taxon>Actinomycetes</taxon>
        <taxon>Kitasatosporales</taxon>
        <taxon>Streptomycetaceae</taxon>
        <taxon>Streptomyces</taxon>
    </lineage>
</organism>
<protein>
    <submittedName>
        <fullName evidence="1">Uncharacterized protein</fullName>
    </submittedName>
</protein>
<sequence>MTVSVTIVWRLPKRPGWSW</sequence>